<evidence type="ECO:0000313" key="1">
    <source>
        <dbReference type="EMBL" id="UPU37860.1"/>
    </source>
</evidence>
<dbReference type="Proteomes" id="UP000831485">
    <property type="component" value="Chromosome"/>
</dbReference>
<sequence length="122" mass="13795">MDARYCIVNDCLNALRATALPHLRRQLELEVKLLKLRVELLKNESAWGRVHDTASFEDLQQLVQVFVAYRQSEDACREIVWLVDDLFTQVRAQAAEHALIAGTTPFLGDVSPSLQPPGARRP</sequence>
<protein>
    <recommendedName>
        <fullName evidence="3">Transposase</fullName>
    </recommendedName>
</protein>
<dbReference type="RefSeq" id="WP_248647250.1">
    <property type="nucleotide sequence ID" value="NZ_CP096574.1"/>
</dbReference>
<name>A0ABY4LK07_9BACT</name>
<reference evidence="1" key="1">
    <citation type="submission" date="2022-04" db="EMBL/GenBank/DDBJ databases">
        <authorList>
            <person name="Liu G."/>
        </authorList>
    </citation>
    <scope>NUCLEOTIDE SEQUENCE</scope>
    <source>
        <strain evidence="1">RG22</strain>
    </source>
</reference>
<evidence type="ECO:0000313" key="2">
    <source>
        <dbReference type="Proteomes" id="UP000831485"/>
    </source>
</evidence>
<proteinExistence type="predicted"/>
<organism evidence="1 2">
    <name type="scientific">Geomonas paludis</name>
    <dbReference type="NCBI Taxonomy" id="2740185"/>
    <lineage>
        <taxon>Bacteria</taxon>
        <taxon>Pseudomonadati</taxon>
        <taxon>Thermodesulfobacteriota</taxon>
        <taxon>Desulfuromonadia</taxon>
        <taxon>Geobacterales</taxon>
        <taxon>Geobacteraceae</taxon>
        <taxon>Geomonas</taxon>
    </lineage>
</organism>
<accession>A0ABY4LK07</accession>
<keyword evidence="2" id="KW-1185">Reference proteome</keyword>
<dbReference type="EMBL" id="CP096574">
    <property type="protein sequence ID" value="UPU37860.1"/>
    <property type="molecule type" value="Genomic_DNA"/>
</dbReference>
<gene>
    <name evidence="1" type="ORF">M1B72_09170</name>
</gene>
<evidence type="ECO:0008006" key="3">
    <source>
        <dbReference type="Google" id="ProtNLM"/>
    </source>
</evidence>